<dbReference type="InterPro" id="IPR051531">
    <property type="entry name" value="N-acetyltransferase"/>
</dbReference>
<organism evidence="2 3">
    <name type="scientific">Bacillus cereus</name>
    <dbReference type="NCBI Taxonomy" id="1396"/>
    <lineage>
        <taxon>Bacteria</taxon>
        <taxon>Bacillati</taxon>
        <taxon>Bacillota</taxon>
        <taxon>Bacilli</taxon>
        <taxon>Bacillales</taxon>
        <taxon>Bacillaceae</taxon>
        <taxon>Bacillus</taxon>
        <taxon>Bacillus cereus group</taxon>
    </lineage>
</organism>
<gene>
    <name evidence="2" type="ORF">B4088_1890</name>
</gene>
<dbReference type="AlphaFoldDB" id="A0A161T7C9"/>
<dbReference type="GO" id="GO:0008999">
    <property type="term" value="F:protein-N-terminal-alanine acetyltransferase activity"/>
    <property type="evidence" value="ECO:0007669"/>
    <property type="project" value="TreeGrafter"/>
</dbReference>
<protein>
    <recommendedName>
        <fullName evidence="1">N-acetyltransferase domain-containing protein</fullName>
    </recommendedName>
</protein>
<dbReference type="PANTHER" id="PTHR43792">
    <property type="entry name" value="GNAT FAMILY, PUTATIVE (AFU_ORTHOLOGUE AFUA_3G00765)-RELATED-RELATED"/>
    <property type="match status" value="1"/>
</dbReference>
<reference evidence="2 3" key="1">
    <citation type="submission" date="2015-09" db="EMBL/GenBank/DDBJ databases">
        <title>Bacillus cereus food isolates.</title>
        <authorList>
            <person name="Boekhorst J."/>
        </authorList>
    </citation>
    <scope>NUCLEOTIDE SEQUENCE [LARGE SCALE GENOMIC DNA]</scope>
    <source>
        <strain evidence="2 3">B4088</strain>
    </source>
</reference>
<accession>A0A161T7C9</accession>
<dbReference type="Proteomes" id="UP000076482">
    <property type="component" value="Unassembled WGS sequence"/>
</dbReference>
<dbReference type="SUPFAM" id="SSF55729">
    <property type="entry name" value="Acyl-CoA N-acyltransferases (Nat)"/>
    <property type="match status" value="1"/>
</dbReference>
<dbReference type="EMBL" id="LJKE01000040">
    <property type="protein sequence ID" value="KZD67807.1"/>
    <property type="molecule type" value="Genomic_DNA"/>
</dbReference>
<evidence type="ECO:0000259" key="1">
    <source>
        <dbReference type="Pfam" id="PF13302"/>
    </source>
</evidence>
<comment type="caution">
    <text evidence="2">The sequence shown here is derived from an EMBL/GenBank/DDBJ whole genome shotgun (WGS) entry which is preliminary data.</text>
</comment>
<dbReference type="Gene3D" id="3.40.630.30">
    <property type="match status" value="1"/>
</dbReference>
<dbReference type="RefSeq" id="WP_063260692.1">
    <property type="nucleotide sequence ID" value="NZ_LJKE01000040.1"/>
</dbReference>
<dbReference type="PANTHER" id="PTHR43792:SF9">
    <property type="entry name" value="RIBOSOMAL-PROTEIN-ALANINE ACETYLTRANSFERASE"/>
    <property type="match status" value="1"/>
</dbReference>
<sequence length="182" mass="21907">MKIPILEGDIVYLRSIEPEKDYTEWYEVMKDPDMHHWTGNTIPKDSNEIKELLQTYKDLKNIMAWSIIMKQSKEMIGTYWISMPTMNENKKLIVSSEAQRIARKFWRTGVNREARNLIYNYIFLTLEVDEVHAQAWDNNINSCRSMEKTGFKLEKQVKRSFPKYDKIFLENHYVLFKKDWLV</sequence>
<dbReference type="PATRIC" id="fig|1396.535.peg.4770"/>
<evidence type="ECO:0000313" key="2">
    <source>
        <dbReference type="EMBL" id="KZD67807.1"/>
    </source>
</evidence>
<feature type="domain" description="N-acetyltransferase" evidence="1">
    <location>
        <begin position="12"/>
        <end position="152"/>
    </location>
</feature>
<evidence type="ECO:0000313" key="3">
    <source>
        <dbReference type="Proteomes" id="UP000076482"/>
    </source>
</evidence>
<dbReference type="Pfam" id="PF13302">
    <property type="entry name" value="Acetyltransf_3"/>
    <property type="match status" value="1"/>
</dbReference>
<dbReference type="InterPro" id="IPR000182">
    <property type="entry name" value="GNAT_dom"/>
</dbReference>
<proteinExistence type="predicted"/>
<dbReference type="InterPro" id="IPR016181">
    <property type="entry name" value="Acyl_CoA_acyltransferase"/>
</dbReference>
<dbReference type="GO" id="GO:0005737">
    <property type="term" value="C:cytoplasm"/>
    <property type="evidence" value="ECO:0007669"/>
    <property type="project" value="TreeGrafter"/>
</dbReference>
<name>A0A161T7C9_BACCE</name>